<dbReference type="InterPro" id="IPR043519">
    <property type="entry name" value="NT_sf"/>
</dbReference>
<dbReference type="EMBL" id="MGEU01000055">
    <property type="protein sequence ID" value="OGL89828.1"/>
    <property type="molecule type" value="Genomic_DNA"/>
</dbReference>
<dbReference type="Proteomes" id="UP000177750">
    <property type="component" value="Unassembled WGS sequence"/>
</dbReference>
<dbReference type="SUPFAM" id="SSF81301">
    <property type="entry name" value="Nucleotidyltransferase"/>
    <property type="match status" value="1"/>
</dbReference>
<sequence length="133" mass="14971">MNIMFSRIAEQFGLTLIIQFGSTVKGSRGPMSDVDVFMHGSRELAPEEEAGLRAALAEALAAAEERIDPVFLRRANALLAYEALWHGKLLWGDVETLHELQVRAWKRLQEERKFAGRRRAFIQAAIRQPSPAV</sequence>
<protein>
    <recommendedName>
        <fullName evidence="1">Polymerase beta nucleotidyltransferase domain-containing protein</fullName>
    </recommendedName>
</protein>
<evidence type="ECO:0000313" key="2">
    <source>
        <dbReference type="EMBL" id="OGL89828.1"/>
    </source>
</evidence>
<dbReference type="Gene3D" id="3.30.460.10">
    <property type="entry name" value="Beta Polymerase, domain 2"/>
    <property type="match status" value="1"/>
</dbReference>
<organism evidence="2 3">
    <name type="scientific">Candidatus Uhrbacteria bacterium RIFCSPLOWO2_02_FULL_54_37</name>
    <dbReference type="NCBI Taxonomy" id="1802412"/>
    <lineage>
        <taxon>Bacteria</taxon>
        <taxon>Candidatus Uhriibacteriota</taxon>
    </lineage>
</organism>
<dbReference type="PANTHER" id="PTHR43852">
    <property type="entry name" value="NUCLEOTIDYLTRANSFERASE"/>
    <property type="match status" value="1"/>
</dbReference>
<accession>A0A1F7VI24</accession>
<dbReference type="AlphaFoldDB" id="A0A1F7VI24"/>
<gene>
    <name evidence="2" type="ORF">A3J36_02695</name>
</gene>
<comment type="caution">
    <text evidence="2">The sequence shown here is derived from an EMBL/GenBank/DDBJ whole genome shotgun (WGS) entry which is preliminary data.</text>
</comment>
<feature type="domain" description="Polymerase beta nucleotidyltransferase" evidence="1">
    <location>
        <begin position="13"/>
        <end position="92"/>
    </location>
</feature>
<evidence type="ECO:0000259" key="1">
    <source>
        <dbReference type="Pfam" id="PF18765"/>
    </source>
</evidence>
<dbReference type="InterPro" id="IPR041633">
    <property type="entry name" value="Polbeta"/>
</dbReference>
<reference evidence="2 3" key="1">
    <citation type="journal article" date="2016" name="Nat. Commun.">
        <title>Thousands of microbial genomes shed light on interconnected biogeochemical processes in an aquifer system.</title>
        <authorList>
            <person name="Anantharaman K."/>
            <person name="Brown C.T."/>
            <person name="Hug L.A."/>
            <person name="Sharon I."/>
            <person name="Castelle C.J."/>
            <person name="Probst A.J."/>
            <person name="Thomas B.C."/>
            <person name="Singh A."/>
            <person name="Wilkins M.J."/>
            <person name="Karaoz U."/>
            <person name="Brodie E.L."/>
            <person name="Williams K.H."/>
            <person name="Hubbard S.S."/>
            <person name="Banfield J.F."/>
        </authorList>
    </citation>
    <scope>NUCLEOTIDE SEQUENCE [LARGE SCALE GENOMIC DNA]</scope>
</reference>
<name>A0A1F7VI24_9BACT</name>
<dbReference type="Pfam" id="PF18765">
    <property type="entry name" value="Polbeta"/>
    <property type="match status" value="1"/>
</dbReference>
<dbReference type="InterPro" id="IPR052930">
    <property type="entry name" value="TA_antitoxin_MntA"/>
</dbReference>
<dbReference type="PANTHER" id="PTHR43852:SF3">
    <property type="entry name" value="NUCLEOTIDYLTRANSFERASE"/>
    <property type="match status" value="1"/>
</dbReference>
<evidence type="ECO:0000313" key="3">
    <source>
        <dbReference type="Proteomes" id="UP000177750"/>
    </source>
</evidence>
<proteinExistence type="predicted"/>